<dbReference type="EMBL" id="CP044455">
    <property type="protein sequence ID" value="QIC71117.1"/>
    <property type="molecule type" value="Genomic_DNA"/>
</dbReference>
<feature type="transmembrane region" description="Helical" evidence="1">
    <location>
        <begin position="79"/>
        <end position="101"/>
    </location>
</feature>
<keyword evidence="1" id="KW-1133">Transmembrane helix</keyword>
<name>A0A6C0Y4E0_9GAMM</name>
<feature type="transmembrane region" description="Helical" evidence="1">
    <location>
        <begin position="107"/>
        <end position="126"/>
    </location>
</feature>
<gene>
    <name evidence="2" type="ORF">FSC09_12220</name>
</gene>
<protein>
    <submittedName>
        <fullName evidence="2">Uncharacterized protein</fullName>
    </submittedName>
</protein>
<evidence type="ECO:0000256" key="1">
    <source>
        <dbReference type="SAM" id="Phobius"/>
    </source>
</evidence>
<evidence type="ECO:0000313" key="3">
    <source>
        <dbReference type="Proteomes" id="UP000503440"/>
    </source>
</evidence>
<proteinExistence type="predicted"/>
<accession>A0A6C0Y4E0</accession>
<dbReference type="AlphaFoldDB" id="A0A6C0Y4E0"/>
<dbReference type="Proteomes" id="UP000503440">
    <property type="component" value="Chromosome"/>
</dbReference>
<organism evidence="2 3">
    <name type="scientific">Acinetobacter indicus</name>
    <dbReference type="NCBI Taxonomy" id="756892"/>
    <lineage>
        <taxon>Bacteria</taxon>
        <taxon>Pseudomonadati</taxon>
        <taxon>Pseudomonadota</taxon>
        <taxon>Gammaproteobacteria</taxon>
        <taxon>Moraxellales</taxon>
        <taxon>Moraxellaceae</taxon>
        <taxon>Acinetobacter</taxon>
    </lineage>
</organism>
<dbReference type="RefSeq" id="WP_163146126.1">
    <property type="nucleotide sequence ID" value="NZ_CP044455.1"/>
</dbReference>
<reference evidence="2 3" key="1">
    <citation type="submission" date="2019-09" db="EMBL/GenBank/DDBJ databases">
        <title>Non-baumannii Acinetobacter spp. carrying blaNDM-1 isolated in China.</title>
        <authorList>
            <person name="Cui C."/>
            <person name="Chen C."/>
            <person name="Sun J."/>
            <person name="Liu Y."/>
        </authorList>
    </citation>
    <scope>NUCLEOTIDE SEQUENCE [LARGE SCALE GENOMIC DNA]</scope>
    <source>
        <strain evidence="2 3">B18</strain>
    </source>
</reference>
<sequence length="311" mass="36881">MSGNYGYENQNLIKGLKINHEKPQVLTYINERGLINFNLDPKKKLNNKLIPYFNIQQVNDDYLICNDAWDEIRGLPTMFSLWFSFLMMIGLIILLIGFPGFLSESGFSLISLIGIILLLGGIFFFFKIFNISFGRELFGYTHYPLIFNRKNQELHYFEPYQKEWISAPWSDYHFSININENHEYAVNASLIDQNEIIQQVVVFPFRFRSLSLVEGHWEFFRRYMAGEDIEKLKNNIHYYAPNVIYSKEIASKTWFKLKLLRFSERDYSTDQVKLPSDFNLNLLIFGIPQFLIRRLCVRTSKTPQVPREWIN</sequence>
<keyword evidence="1" id="KW-0472">Membrane</keyword>
<keyword evidence="1" id="KW-0812">Transmembrane</keyword>
<evidence type="ECO:0000313" key="2">
    <source>
        <dbReference type="EMBL" id="QIC71117.1"/>
    </source>
</evidence>